<dbReference type="InterPro" id="IPR014710">
    <property type="entry name" value="RmlC-like_jellyroll"/>
</dbReference>
<dbReference type="InterPro" id="IPR011051">
    <property type="entry name" value="RmlC_Cupin_sf"/>
</dbReference>
<dbReference type="PANTHER" id="PTHR35848:SF6">
    <property type="entry name" value="CUPIN TYPE-2 DOMAIN-CONTAINING PROTEIN"/>
    <property type="match status" value="1"/>
</dbReference>
<keyword evidence="1" id="KW-0479">Metal-binding</keyword>
<feature type="domain" description="Cupin type-2" evidence="2">
    <location>
        <begin position="48"/>
        <end position="115"/>
    </location>
</feature>
<dbReference type="InterPro" id="IPR013096">
    <property type="entry name" value="Cupin_2"/>
</dbReference>
<evidence type="ECO:0000313" key="4">
    <source>
        <dbReference type="Proteomes" id="UP000230790"/>
    </source>
</evidence>
<evidence type="ECO:0000259" key="2">
    <source>
        <dbReference type="Pfam" id="PF07883"/>
    </source>
</evidence>
<dbReference type="EMBL" id="PGTN01000076">
    <property type="protein sequence ID" value="PJF46986.1"/>
    <property type="molecule type" value="Genomic_DNA"/>
</dbReference>
<reference evidence="3 4" key="1">
    <citation type="submission" date="2017-11" db="EMBL/GenBank/DDBJ databases">
        <title>Evolution of Phototrophy in the Chloroflexi Phylum Driven by Horizontal Gene Transfer.</title>
        <authorList>
            <person name="Ward L.M."/>
            <person name="Hemp J."/>
            <person name="Shih P.M."/>
            <person name="Mcglynn S.E."/>
            <person name="Fischer W."/>
        </authorList>
    </citation>
    <scope>NUCLEOTIDE SEQUENCE [LARGE SCALE GENOMIC DNA]</scope>
    <source>
        <strain evidence="3">JP3_7</strain>
    </source>
</reference>
<dbReference type="PANTHER" id="PTHR35848">
    <property type="entry name" value="OXALATE-BINDING PROTEIN"/>
    <property type="match status" value="1"/>
</dbReference>
<dbReference type="InterPro" id="IPR051610">
    <property type="entry name" value="GPI/OXD"/>
</dbReference>
<gene>
    <name evidence="3" type="ORF">CUN48_10990</name>
</gene>
<comment type="caution">
    <text evidence="3">The sequence shown here is derived from an EMBL/GenBank/DDBJ whole genome shotgun (WGS) entry which is preliminary data.</text>
</comment>
<evidence type="ECO:0000313" key="3">
    <source>
        <dbReference type="EMBL" id="PJF46986.1"/>
    </source>
</evidence>
<dbReference type="Proteomes" id="UP000230790">
    <property type="component" value="Unassembled WGS sequence"/>
</dbReference>
<accession>A0A2M8QB08</accession>
<sequence>MSKRNKVVIHPREVLEGAPMQQAGGGVRDLKLIYPETGFDAKTLCLGIVEIDPGHHSPLHRHNCEEVYYVIQGSGEIESDGKRYKFSAGCAIFNRPNTIHRVWNTGDETIRLAVVGGIMFVPLWPRWPTASPYEVFEGTSANAELPKGAVKPSKRKRAK</sequence>
<dbReference type="AlphaFoldDB" id="A0A2M8QB08"/>
<evidence type="ECO:0000256" key="1">
    <source>
        <dbReference type="ARBA" id="ARBA00022723"/>
    </source>
</evidence>
<dbReference type="GO" id="GO:0046872">
    <property type="term" value="F:metal ion binding"/>
    <property type="evidence" value="ECO:0007669"/>
    <property type="project" value="UniProtKB-KW"/>
</dbReference>
<dbReference type="SUPFAM" id="SSF51182">
    <property type="entry name" value="RmlC-like cupins"/>
    <property type="match status" value="1"/>
</dbReference>
<organism evidence="3 4">
    <name type="scientific">Candidatus Thermofonsia Clade 3 bacterium</name>
    <dbReference type="NCBI Taxonomy" id="2364212"/>
    <lineage>
        <taxon>Bacteria</taxon>
        <taxon>Bacillati</taxon>
        <taxon>Chloroflexota</taxon>
        <taxon>Candidatus Thermofontia</taxon>
        <taxon>Candidatus Thermofonsia Clade 3</taxon>
    </lineage>
</organism>
<protein>
    <submittedName>
        <fullName evidence="3">Cupin domain-containing protein</fullName>
    </submittedName>
</protein>
<name>A0A2M8QB08_9CHLR</name>
<dbReference type="Gene3D" id="2.60.120.10">
    <property type="entry name" value="Jelly Rolls"/>
    <property type="match status" value="1"/>
</dbReference>
<proteinExistence type="predicted"/>
<dbReference type="Pfam" id="PF07883">
    <property type="entry name" value="Cupin_2"/>
    <property type="match status" value="1"/>
</dbReference>